<dbReference type="GO" id="GO:0015421">
    <property type="term" value="F:ABC-type oligopeptide transporter activity"/>
    <property type="evidence" value="ECO:0007669"/>
    <property type="project" value="TreeGrafter"/>
</dbReference>
<dbReference type="AlphaFoldDB" id="A0A369P4Y8"/>
<dbReference type="GO" id="GO:0005524">
    <property type="term" value="F:ATP binding"/>
    <property type="evidence" value="ECO:0007669"/>
    <property type="project" value="UniProtKB-KW"/>
</dbReference>
<dbReference type="Proteomes" id="UP000253805">
    <property type="component" value="Unassembled WGS sequence"/>
</dbReference>
<dbReference type="GO" id="GO:0005886">
    <property type="term" value="C:plasma membrane"/>
    <property type="evidence" value="ECO:0007669"/>
    <property type="project" value="UniProtKB-SubCell"/>
</dbReference>
<evidence type="ECO:0000313" key="10">
    <source>
        <dbReference type="EMBL" id="RDC45938.1"/>
    </source>
</evidence>
<dbReference type="InterPro" id="IPR036640">
    <property type="entry name" value="ABC1_TM_sf"/>
</dbReference>
<dbReference type="GO" id="GO:0016887">
    <property type="term" value="F:ATP hydrolysis activity"/>
    <property type="evidence" value="ECO:0007669"/>
    <property type="project" value="InterPro"/>
</dbReference>
<dbReference type="RefSeq" id="WP_114548637.1">
    <property type="nucleotide sequence ID" value="NZ_PPUT01000006.1"/>
</dbReference>
<keyword evidence="6 7" id="KW-0472">Membrane</keyword>
<dbReference type="InterPro" id="IPR017871">
    <property type="entry name" value="ABC_transporter-like_CS"/>
</dbReference>
<evidence type="ECO:0000256" key="2">
    <source>
        <dbReference type="ARBA" id="ARBA00022692"/>
    </source>
</evidence>
<sequence>MATAIDTSKETHADVAAAEVLRRFVGYYKPYKALFFADLVAACILAGVDLAFPQLLNFFTREFFTESPSVILGSLGLIALLFIALYAARTGCQWFITYWGHVMGARMEADMRRDLFEQYQRLSFGYYDRHNTAVMMSKITTDLFDISELAHHGPENLFICTLKIVGSFVLLFMINGPLTAIMLVVTIVMAALSFALNYWRRRIFRENRERMAGINAAVQDSLGGIRVVKSFGGEDAEREKFRAANEAFLDTKNRSYKFMGAFHGLNSLFTGLLYTIVVVGGGYFVAAGTLAVTDLAIYALYVGIFMAPVEQLINFTETLQKGYAGFRRFIEVLAERPDVATKSGAPTLAEACGGEVCGAVDYRDVTFSYDGTHPVLDGLTLSIPAGTSVALVGPSGGGKTTTCSLLPRFYDVAAGAVTIDGVDVRDVQLVSLREAIGIVQQDVYLFGGTVGENIAYGRPGATQAEIEEAARKANIHEFICSLPDGYDTLVGERGARLSGGQKQRISIARVFLRDPRILILDEATSALDNESEHAIQASLAELSRGRTTITIAHRLSTIRNASLIAVVEDGRVLEQGTHDELLARDGVYARYYRMQFGD</sequence>
<comment type="caution">
    <text evidence="10">The sequence shown here is derived from an EMBL/GenBank/DDBJ whole genome shotgun (WGS) entry which is preliminary data.</text>
</comment>
<keyword evidence="2 7" id="KW-0812">Transmembrane</keyword>
<evidence type="ECO:0000259" key="8">
    <source>
        <dbReference type="PROSITE" id="PS50893"/>
    </source>
</evidence>
<dbReference type="Gene3D" id="3.40.50.300">
    <property type="entry name" value="P-loop containing nucleotide triphosphate hydrolases"/>
    <property type="match status" value="1"/>
</dbReference>
<feature type="transmembrane region" description="Helical" evidence="7">
    <location>
        <begin position="258"/>
        <end position="277"/>
    </location>
</feature>
<dbReference type="InterPro" id="IPR039421">
    <property type="entry name" value="Type_1_exporter"/>
</dbReference>
<dbReference type="Pfam" id="PF00005">
    <property type="entry name" value="ABC_tran"/>
    <property type="match status" value="1"/>
</dbReference>
<dbReference type="CDD" id="cd18549">
    <property type="entry name" value="ABC_6TM_YwjA_like"/>
    <property type="match status" value="1"/>
</dbReference>
<dbReference type="InterPro" id="IPR011527">
    <property type="entry name" value="ABC1_TM_dom"/>
</dbReference>
<proteinExistence type="predicted"/>
<dbReference type="PANTHER" id="PTHR43394:SF1">
    <property type="entry name" value="ATP-BINDING CASSETTE SUB-FAMILY B MEMBER 10, MITOCHONDRIAL"/>
    <property type="match status" value="1"/>
</dbReference>
<dbReference type="PROSITE" id="PS00211">
    <property type="entry name" value="ABC_TRANSPORTER_1"/>
    <property type="match status" value="1"/>
</dbReference>
<dbReference type="Pfam" id="PF00664">
    <property type="entry name" value="ABC_membrane"/>
    <property type="match status" value="1"/>
</dbReference>
<keyword evidence="5 7" id="KW-1133">Transmembrane helix</keyword>
<evidence type="ECO:0000256" key="3">
    <source>
        <dbReference type="ARBA" id="ARBA00022741"/>
    </source>
</evidence>
<dbReference type="InterPro" id="IPR003593">
    <property type="entry name" value="AAA+_ATPase"/>
</dbReference>
<gene>
    <name evidence="10" type="ORF">C1850_03795</name>
</gene>
<keyword evidence="3" id="KW-0547">Nucleotide-binding</keyword>
<dbReference type="InterPro" id="IPR003439">
    <property type="entry name" value="ABC_transporter-like_ATP-bd"/>
</dbReference>
<keyword evidence="4" id="KW-0067">ATP-binding</keyword>
<dbReference type="InterPro" id="IPR027417">
    <property type="entry name" value="P-loop_NTPase"/>
</dbReference>
<name>A0A369P4Y8_9ACTN</name>
<dbReference type="SUPFAM" id="SSF52540">
    <property type="entry name" value="P-loop containing nucleoside triphosphate hydrolases"/>
    <property type="match status" value="1"/>
</dbReference>
<dbReference type="SUPFAM" id="SSF90123">
    <property type="entry name" value="ABC transporter transmembrane region"/>
    <property type="match status" value="1"/>
</dbReference>
<organism evidence="10 11">
    <name type="scientific">Adlercreutzia equolifaciens subsp. celatus</name>
    <dbReference type="NCBI Taxonomy" id="394340"/>
    <lineage>
        <taxon>Bacteria</taxon>
        <taxon>Bacillati</taxon>
        <taxon>Actinomycetota</taxon>
        <taxon>Coriobacteriia</taxon>
        <taxon>Eggerthellales</taxon>
        <taxon>Eggerthellaceae</taxon>
        <taxon>Adlercreutzia</taxon>
    </lineage>
</organism>
<feature type="domain" description="ABC transporter" evidence="8">
    <location>
        <begin position="360"/>
        <end position="594"/>
    </location>
</feature>
<reference evidence="10 11" key="1">
    <citation type="journal article" date="2018" name="Elife">
        <title>Discovery and characterization of a prevalent human gut bacterial enzyme sufficient for the inactivation of a family of plant toxins.</title>
        <authorList>
            <person name="Koppel N."/>
            <person name="Bisanz J.E."/>
            <person name="Pandelia M.E."/>
            <person name="Turnbaugh P.J."/>
            <person name="Balskus E.P."/>
        </authorList>
    </citation>
    <scope>NUCLEOTIDE SEQUENCE [LARGE SCALE GENOMIC DNA]</scope>
    <source>
        <strain evidence="10 11">OB21 GAM 11</strain>
    </source>
</reference>
<feature type="transmembrane region" description="Helical" evidence="7">
    <location>
        <begin position="180"/>
        <end position="199"/>
    </location>
</feature>
<dbReference type="PROSITE" id="PS50893">
    <property type="entry name" value="ABC_TRANSPORTER_2"/>
    <property type="match status" value="1"/>
</dbReference>
<dbReference type="Gene3D" id="1.20.1560.10">
    <property type="entry name" value="ABC transporter type 1, transmembrane domain"/>
    <property type="match status" value="1"/>
</dbReference>
<protein>
    <submittedName>
        <fullName evidence="10">Thiamine ABC transporter permease</fullName>
    </submittedName>
</protein>
<feature type="transmembrane region" description="Helical" evidence="7">
    <location>
        <begin position="156"/>
        <end position="174"/>
    </location>
</feature>
<feature type="transmembrane region" description="Helical" evidence="7">
    <location>
        <begin position="33"/>
        <end position="56"/>
    </location>
</feature>
<dbReference type="CDD" id="cd03251">
    <property type="entry name" value="ABCC_MsbA"/>
    <property type="match status" value="1"/>
</dbReference>
<dbReference type="PROSITE" id="PS50929">
    <property type="entry name" value="ABC_TM1F"/>
    <property type="match status" value="1"/>
</dbReference>
<evidence type="ECO:0000256" key="7">
    <source>
        <dbReference type="SAM" id="Phobius"/>
    </source>
</evidence>
<evidence type="ECO:0000259" key="9">
    <source>
        <dbReference type="PROSITE" id="PS50929"/>
    </source>
</evidence>
<dbReference type="SMART" id="SM00382">
    <property type="entry name" value="AAA"/>
    <property type="match status" value="1"/>
</dbReference>
<evidence type="ECO:0000256" key="4">
    <source>
        <dbReference type="ARBA" id="ARBA00022840"/>
    </source>
</evidence>
<dbReference type="FunFam" id="3.40.50.300:FF:000218">
    <property type="entry name" value="Multidrug ABC transporter ATP-binding protein"/>
    <property type="match status" value="1"/>
</dbReference>
<dbReference type="PANTHER" id="PTHR43394">
    <property type="entry name" value="ATP-DEPENDENT PERMEASE MDL1, MITOCHONDRIAL"/>
    <property type="match status" value="1"/>
</dbReference>
<evidence type="ECO:0000313" key="11">
    <source>
        <dbReference type="Proteomes" id="UP000253805"/>
    </source>
</evidence>
<feature type="domain" description="ABC transmembrane type-1" evidence="9">
    <location>
        <begin position="39"/>
        <end position="321"/>
    </location>
</feature>
<accession>A0A369P4Y8</accession>
<evidence type="ECO:0000256" key="1">
    <source>
        <dbReference type="ARBA" id="ARBA00004651"/>
    </source>
</evidence>
<comment type="subcellular location">
    <subcellularLocation>
        <location evidence="1">Cell membrane</location>
        <topology evidence="1">Multi-pass membrane protein</topology>
    </subcellularLocation>
</comment>
<dbReference type="EMBL" id="PPUT01000006">
    <property type="protein sequence ID" value="RDC45938.1"/>
    <property type="molecule type" value="Genomic_DNA"/>
</dbReference>
<feature type="transmembrane region" description="Helical" evidence="7">
    <location>
        <begin position="68"/>
        <end position="88"/>
    </location>
</feature>
<evidence type="ECO:0000256" key="5">
    <source>
        <dbReference type="ARBA" id="ARBA00022989"/>
    </source>
</evidence>
<evidence type="ECO:0000256" key="6">
    <source>
        <dbReference type="ARBA" id="ARBA00023136"/>
    </source>
</evidence>